<dbReference type="Gene3D" id="1.20.1170.10">
    <property type="match status" value="1"/>
</dbReference>
<reference evidence="2 3" key="1">
    <citation type="journal article" date="2009" name="Science">
        <title>Green evolution and dynamic adaptations revealed by genomes of the marine picoeukaryotes Micromonas.</title>
        <authorList>
            <person name="Worden A.Z."/>
            <person name="Lee J.H."/>
            <person name="Mock T."/>
            <person name="Rouze P."/>
            <person name="Simmons M.P."/>
            <person name="Aerts A.L."/>
            <person name="Allen A.E."/>
            <person name="Cuvelier M.L."/>
            <person name="Derelle E."/>
            <person name="Everett M.V."/>
            <person name="Foulon E."/>
            <person name="Grimwood J."/>
            <person name="Gundlach H."/>
            <person name="Henrissat B."/>
            <person name="Napoli C."/>
            <person name="McDonald S.M."/>
            <person name="Parker M.S."/>
            <person name="Rombauts S."/>
            <person name="Salamov A."/>
            <person name="Von Dassow P."/>
            <person name="Badger J.H."/>
            <person name="Coutinho P.M."/>
            <person name="Demir E."/>
            <person name="Dubchak I."/>
            <person name="Gentemann C."/>
            <person name="Eikrem W."/>
            <person name="Gready J.E."/>
            <person name="John U."/>
            <person name="Lanier W."/>
            <person name="Lindquist E.A."/>
            <person name="Lucas S."/>
            <person name="Mayer K.F."/>
            <person name="Moreau H."/>
            <person name="Not F."/>
            <person name="Otillar R."/>
            <person name="Panaud O."/>
            <person name="Pangilinan J."/>
            <person name="Paulsen I."/>
            <person name="Piegu B."/>
            <person name="Poliakov A."/>
            <person name="Robbens S."/>
            <person name="Schmutz J."/>
            <person name="Toulza E."/>
            <person name="Wyss T."/>
            <person name="Zelensky A."/>
            <person name="Zhou K."/>
            <person name="Armbrust E.V."/>
            <person name="Bhattacharya D."/>
            <person name="Goodenough U.W."/>
            <person name="Van de Peer Y."/>
            <person name="Grigoriev I.V."/>
        </authorList>
    </citation>
    <scope>NUCLEOTIDE SEQUENCE [LARGE SCALE GENOMIC DNA]</scope>
    <source>
        <strain evidence="2 3">CCMP1545</strain>
    </source>
</reference>
<accession>C1N8I6</accession>
<dbReference type="OMA" id="LQDWRFK"/>
<keyword evidence="3" id="KW-1185">Reference proteome</keyword>
<dbReference type="PANTHER" id="PTHR34681:SF2">
    <property type="entry name" value="UVEAL AUTOANTIGEN WITH COILED-COIL_ANKYRIN"/>
    <property type="match status" value="1"/>
</dbReference>
<dbReference type="eggNOG" id="ENOG502S8HJ">
    <property type="taxonomic scope" value="Eukaryota"/>
</dbReference>
<keyword evidence="1" id="KW-0175">Coiled coil</keyword>
<dbReference type="GeneID" id="9689714"/>
<evidence type="ECO:0000313" key="2">
    <source>
        <dbReference type="EMBL" id="EEH51895.1"/>
    </source>
</evidence>
<dbReference type="Proteomes" id="UP000001876">
    <property type="component" value="Unassembled WGS sequence"/>
</dbReference>
<dbReference type="EMBL" id="GG663750">
    <property type="protein sequence ID" value="EEH51895.1"/>
    <property type="molecule type" value="Genomic_DNA"/>
</dbReference>
<protein>
    <submittedName>
        <fullName evidence="2">Predicted protein</fullName>
    </submittedName>
</protein>
<feature type="coiled-coil region" evidence="1">
    <location>
        <begin position="15"/>
        <end position="92"/>
    </location>
</feature>
<sequence>MSGPEEDDATEKFSLELETKQLGELQESRDELLSRVSNLKQDLQDWRFKLDNQVKAYRGELGDLRKTLNSEVAQLRDEFQDLRATLRQQLEATAAIANDPAEAHADE</sequence>
<organism evidence="3">
    <name type="scientific">Micromonas pusilla (strain CCMP1545)</name>
    <name type="common">Picoplanktonic green alga</name>
    <dbReference type="NCBI Taxonomy" id="564608"/>
    <lineage>
        <taxon>Eukaryota</taxon>
        <taxon>Viridiplantae</taxon>
        <taxon>Chlorophyta</taxon>
        <taxon>Mamiellophyceae</taxon>
        <taxon>Mamiellales</taxon>
        <taxon>Mamiellaceae</taxon>
        <taxon>Micromonas</taxon>
    </lineage>
</organism>
<evidence type="ECO:0000256" key="1">
    <source>
        <dbReference type="SAM" id="Coils"/>
    </source>
</evidence>
<dbReference type="AlphaFoldDB" id="C1N8I6"/>
<dbReference type="RefSeq" id="XP_003064273.1">
    <property type="nucleotide sequence ID" value="XM_003064227.1"/>
</dbReference>
<dbReference type="OrthoDB" id="1876167at2759"/>
<dbReference type="STRING" id="564608.C1N8I6"/>
<dbReference type="PANTHER" id="PTHR34681">
    <property type="entry name" value="UVEAL AUTOANTIGEN WITH COILED-COIL/ANKYRIN"/>
    <property type="match status" value="1"/>
</dbReference>
<proteinExistence type="predicted"/>
<name>C1N8I6_MICPC</name>
<gene>
    <name evidence="2" type="ORF">MICPUCDRAFT_30248</name>
</gene>
<dbReference type="KEGG" id="mpp:MICPUCDRAFT_30248"/>
<evidence type="ECO:0000313" key="3">
    <source>
        <dbReference type="Proteomes" id="UP000001876"/>
    </source>
</evidence>